<keyword evidence="3" id="KW-1185">Reference proteome</keyword>
<dbReference type="Proteomes" id="UP001148125">
    <property type="component" value="Unassembled WGS sequence"/>
</dbReference>
<dbReference type="RefSeq" id="WP_275119856.1">
    <property type="nucleotide sequence ID" value="NZ_JAOTPO010000014.1"/>
</dbReference>
<organism evidence="2 3">
    <name type="scientific">Alkalihalobacterium chitinilyticum</name>
    <dbReference type="NCBI Taxonomy" id="2980103"/>
    <lineage>
        <taxon>Bacteria</taxon>
        <taxon>Bacillati</taxon>
        <taxon>Bacillota</taxon>
        <taxon>Bacilli</taxon>
        <taxon>Bacillales</taxon>
        <taxon>Bacillaceae</taxon>
        <taxon>Alkalihalobacterium</taxon>
    </lineage>
</organism>
<protein>
    <submittedName>
        <fullName evidence="2">Aldo/keto reductase family oxidoreductase</fullName>
    </submittedName>
</protein>
<dbReference type="PRINTS" id="PR00069">
    <property type="entry name" value="ALDKETRDTASE"/>
</dbReference>
<proteinExistence type="predicted"/>
<name>A0ABT5VIG8_9BACI</name>
<evidence type="ECO:0000259" key="1">
    <source>
        <dbReference type="Pfam" id="PF00248"/>
    </source>
</evidence>
<dbReference type="InterPro" id="IPR020471">
    <property type="entry name" value="AKR"/>
</dbReference>
<evidence type="ECO:0000313" key="2">
    <source>
        <dbReference type="EMBL" id="MDE5415251.1"/>
    </source>
</evidence>
<dbReference type="Pfam" id="PF00248">
    <property type="entry name" value="Aldo_ket_red"/>
    <property type="match status" value="1"/>
</dbReference>
<dbReference type="InterPro" id="IPR036812">
    <property type="entry name" value="NAD(P)_OxRdtase_dom_sf"/>
</dbReference>
<dbReference type="CDD" id="cd19092">
    <property type="entry name" value="AKR_BsYcsN_EcYdhF-like"/>
    <property type="match status" value="1"/>
</dbReference>
<dbReference type="PANTHER" id="PTHR43364:SF1">
    <property type="entry name" value="OXIDOREDUCTASE YDHF"/>
    <property type="match status" value="1"/>
</dbReference>
<evidence type="ECO:0000313" key="3">
    <source>
        <dbReference type="Proteomes" id="UP001148125"/>
    </source>
</evidence>
<dbReference type="InterPro" id="IPR023210">
    <property type="entry name" value="NADP_OxRdtase_dom"/>
</dbReference>
<reference evidence="2" key="1">
    <citation type="submission" date="2024-05" db="EMBL/GenBank/DDBJ databases">
        <title>Alkalihalobacillus sp. strain MEB203 novel alkaliphilic bacterium from Lonar Lake, India.</title>
        <authorList>
            <person name="Joshi A."/>
            <person name="Thite S."/>
            <person name="Mengade P."/>
        </authorList>
    </citation>
    <scope>NUCLEOTIDE SEQUENCE</scope>
    <source>
        <strain evidence="2">MEB 203</strain>
    </source>
</reference>
<dbReference type="EMBL" id="JAOTPO010000014">
    <property type="protein sequence ID" value="MDE5415251.1"/>
    <property type="molecule type" value="Genomic_DNA"/>
</dbReference>
<sequence length="300" mass="34217">MDRIKMGEDLSFSKIVHGHWRLNDWNLTTKELLHLTHACLEKGLTTFDHADIYGDYTCEERFGEVLKLEPSLRSNIEIVTKCGIKLLSNKHPDHYIKHYDTSKDYIIKSVNQSLNNLATDYIDVLLIHRPDPYMDPSEVAEAFIQLKADGKVRAFGVSNFTPSQVAMLDSYLPFSLVTNQIELSVLHTTPFLDGSIDQCLERRMSPMAWSPLAGGRVFTGEDDQSVRVRETITKLKDELNVVSIDQVMLAWLLQHPANIVPIIGTGNLERIERSIEALDIKLTRQQWFDVWESSLGHEVP</sequence>
<dbReference type="Gene3D" id="3.20.20.100">
    <property type="entry name" value="NADP-dependent oxidoreductase domain"/>
    <property type="match status" value="1"/>
</dbReference>
<dbReference type="SUPFAM" id="SSF51430">
    <property type="entry name" value="NAD(P)-linked oxidoreductase"/>
    <property type="match status" value="1"/>
</dbReference>
<dbReference type="InterPro" id="IPR050523">
    <property type="entry name" value="AKR_Detox_Biosynth"/>
</dbReference>
<accession>A0ABT5VIG8</accession>
<gene>
    <name evidence="2" type="ORF">N7Z68_17980</name>
</gene>
<feature type="domain" description="NADP-dependent oxidoreductase" evidence="1">
    <location>
        <begin position="14"/>
        <end position="287"/>
    </location>
</feature>
<comment type="caution">
    <text evidence="2">The sequence shown here is derived from an EMBL/GenBank/DDBJ whole genome shotgun (WGS) entry which is preliminary data.</text>
</comment>
<dbReference type="PANTHER" id="PTHR43364">
    <property type="entry name" value="NADH-SPECIFIC METHYLGLYOXAL REDUCTASE-RELATED"/>
    <property type="match status" value="1"/>
</dbReference>